<dbReference type="RefSeq" id="WP_252427440.1">
    <property type="nucleotide sequence ID" value="NZ_JAMWMR010000026.1"/>
</dbReference>
<name>A0ABT0ZJX9_9ACTN</name>
<accession>A0ABT0ZJX9</accession>
<evidence type="ECO:0000313" key="2">
    <source>
        <dbReference type="EMBL" id="MCN9243897.1"/>
    </source>
</evidence>
<evidence type="ECO:0000313" key="3">
    <source>
        <dbReference type="Proteomes" id="UP001523219"/>
    </source>
</evidence>
<dbReference type="EMBL" id="JAMWMR010000026">
    <property type="protein sequence ID" value="MCN9243897.1"/>
    <property type="molecule type" value="Genomic_DNA"/>
</dbReference>
<feature type="transmembrane region" description="Helical" evidence="1">
    <location>
        <begin position="20"/>
        <end position="41"/>
    </location>
</feature>
<proteinExistence type="predicted"/>
<dbReference type="Proteomes" id="UP001523219">
    <property type="component" value="Unassembled WGS sequence"/>
</dbReference>
<protein>
    <recommendedName>
        <fullName evidence="4">Integral membrane protein</fullName>
    </recommendedName>
</protein>
<evidence type="ECO:0008006" key="4">
    <source>
        <dbReference type="Google" id="ProtNLM"/>
    </source>
</evidence>
<organism evidence="2 3">
    <name type="scientific">Streptomyces macrolidinus</name>
    <dbReference type="NCBI Taxonomy" id="2952607"/>
    <lineage>
        <taxon>Bacteria</taxon>
        <taxon>Bacillati</taxon>
        <taxon>Actinomycetota</taxon>
        <taxon>Actinomycetes</taxon>
        <taxon>Kitasatosporales</taxon>
        <taxon>Streptomycetaceae</taxon>
        <taxon>Streptomyces</taxon>
    </lineage>
</organism>
<evidence type="ECO:0000256" key="1">
    <source>
        <dbReference type="SAM" id="Phobius"/>
    </source>
</evidence>
<feature type="transmembrane region" description="Helical" evidence="1">
    <location>
        <begin position="53"/>
        <end position="72"/>
    </location>
</feature>
<gene>
    <name evidence="2" type="ORF">NGF19_24465</name>
</gene>
<keyword evidence="1" id="KW-1133">Transmembrane helix</keyword>
<feature type="transmembrane region" description="Helical" evidence="1">
    <location>
        <begin position="79"/>
        <end position="96"/>
    </location>
</feature>
<feature type="transmembrane region" description="Helical" evidence="1">
    <location>
        <begin position="108"/>
        <end position="129"/>
    </location>
</feature>
<keyword evidence="3" id="KW-1185">Reference proteome</keyword>
<keyword evidence="1" id="KW-0812">Transmembrane</keyword>
<reference evidence="2 3" key="1">
    <citation type="submission" date="2022-05" db="EMBL/GenBank/DDBJ databases">
        <title>Streptomyces sp. nov. RY43-2 isolated from soil of a peat swamp forest.</title>
        <authorList>
            <person name="Kanchanasin P."/>
            <person name="Tanasupawat S."/>
            <person name="Phongsopitanun W."/>
        </authorList>
    </citation>
    <scope>NUCLEOTIDE SEQUENCE [LARGE SCALE GENOMIC DNA]</scope>
    <source>
        <strain evidence="2 3">RY43-2</strain>
    </source>
</reference>
<keyword evidence="1" id="KW-0472">Membrane</keyword>
<sequence length="139" mass="14363">MRAIETHERSGAAAVRRWTLVALGAAAVGLVPWMILLAHTLPASQEVRHWQVAWVGLDVLLAAGCAATAALGFRRDGHARLTASATAAIAVLDAWFDITTSLPGADLLQAFACAAAEVALAGACVFLAVSKRTGGMRCG</sequence>
<comment type="caution">
    <text evidence="2">The sequence shown here is derived from an EMBL/GenBank/DDBJ whole genome shotgun (WGS) entry which is preliminary data.</text>
</comment>